<dbReference type="STRING" id="626523.GCWU000342_00828"/>
<proteinExistence type="predicted"/>
<evidence type="ECO:0000256" key="1">
    <source>
        <dbReference type="SAM" id="Phobius"/>
    </source>
</evidence>
<comment type="caution">
    <text evidence="2">The sequence shown here is derived from an EMBL/GenBank/DDBJ whole genome shotgun (WGS) entry which is preliminary data.</text>
</comment>
<sequence length="78" mass="8766">MKEQIAKIFLESLIYSKRMLASAISVILFIIGIAFIISPLFMISQGYIWTSGLVIITVAILSIFMRNTKKGGFHENVK</sequence>
<evidence type="ECO:0000313" key="3">
    <source>
        <dbReference type="Proteomes" id="UP000003494"/>
    </source>
</evidence>
<keyword evidence="1" id="KW-0812">Transmembrane</keyword>
<accession>C4GA23</accession>
<name>C4GA23_9FIRM</name>
<keyword evidence="1" id="KW-0472">Membrane</keyword>
<feature type="transmembrane region" description="Helical" evidence="1">
    <location>
        <begin position="47"/>
        <end position="65"/>
    </location>
</feature>
<dbReference type="AlphaFoldDB" id="C4GA23"/>
<keyword evidence="1" id="KW-1133">Transmembrane helix</keyword>
<dbReference type="EMBL" id="ACIP02000001">
    <property type="protein sequence ID" value="EEP29470.1"/>
    <property type="molecule type" value="Genomic_DNA"/>
</dbReference>
<protein>
    <submittedName>
        <fullName evidence="2">Uncharacterized protein</fullName>
    </submittedName>
</protein>
<feature type="transmembrane region" description="Helical" evidence="1">
    <location>
        <begin position="20"/>
        <end position="41"/>
    </location>
</feature>
<evidence type="ECO:0000313" key="2">
    <source>
        <dbReference type="EMBL" id="EEP29470.1"/>
    </source>
</evidence>
<dbReference type="RefSeq" id="WP_006905858.1">
    <property type="nucleotide sequence ID" value="NZ_GG665866.1"/>
</dbReference>
<dbReference type="HOGENOM" id="CLU_2620104_0_0_9"/>
<gene>
    <name evidence="2" type="ORF">GCWU000342_00828</name>
</gene>
<keyword evidence="3" id="KW-1185">Reference proteome</keyword>
<dbReference type="Proteomes" id="UP000003494">
    <property type="component" value="Unassembled WGS sequence"/>
</dbReference>
<reference evidence="2" key="1">
    <citation type="submission" date="2009-04" db="EMBL/GenBank/DDBJ databases">
        <authorList>
            <person name="Weinstock G."/>
            <person name="Sodergren E."/>
            <person name="Clifton S."/>
            <person name="Fulton L."/>
            <person name="Fulton B."/>
            <person name="Courtney L."/>
            <person name="Fronick C."/>
            <person name="Harrison M."/>
            <person name="Strong C."/>
            <person name="Farmer C."/>
            <person name="Delahaunty K."/>
            <person name="Markovic C."/>
            <person name="Hall O."/>
            <person name="Minx P."/>
            <person name="Tomlinson C."/>
            <person name="Mitreva M."/>
            <person name="Nelson J."/>
            <person name="Hou S."/>
            <person name="Wollam A."/>
            <person name="Pepin K.H."/>
            <person name="Johnson M."/>
            <person name="Bhonagiri V."/>
            <person name="Nash W.E."/>
            <person name="Warren W."/>
            <person name="Chinwalla A."/>
            <person name="Mardis E.R."/>
            <person name="Wilson R.K."/>
        </authorList>
    </citation>
    <scope>NUCLEOTIDE SEQUENCE [LARGE SCALE GENOMIC DNA]</scope>
    <source>
        <strain evidence="2">DSM 14600</strain>
    </source>
</reference>
<organism evidence="2 3">
    <name type="scientific">Shuttleworthella satelles DSM 14600</name>
    <dbReference type="NCBI Taxonomy" id="626523"/>
    <lineage>
        <taxon>Bacteria</taxon>
        <taxon>Bacillati</taxon>
        <taxon>Bacillota</taxon>
        <taxon>Clostridia</taxon>
        <taxon>Lachnospirales</taxon>
        <taxon>Lachnospiraceae</taxon>
        <taxon>Shuttleworthella</taxon>
    </lineage>
</organism>